<reference evidence="1" key="1">
    <citation type="submission" date="2013-11" db="EMBL/GenBank/DDBJ databases">
        <title>Draft genome sequence and annotation of the entomopathogenic bacteria, Xenorhabdus cabanillasi strain JM26 and Xenorhabdus szentirmai strain DSM 16338.</title>
        <authorList>
            <person name="Gualtieri M."/>
            <person name="Ogier J.C."/>
            <person name="Pages S."/>
            <person name="Givaudan A."/>
            <person name="Gaudriault S."/>
        </authorList>
    </citation>
    <scope>NUCLEOTIDE SEQUENCE [LARGE SCALE GENOMIC DNA]</scope>
    <source>
        <strain evidence="1">DSM 16338</strain>
    </source>
</reference>
<dbReference type="EMBL" id="CBXF010000094">
    <property type="protein sequence ID" value="CDL83676.1"/>
    <property type="molecule type" value="Genomic_DNA"/>
</dbReference>
<accession>W1J1C6</accession>
<protein>
    <submittedName>
        <fullName evidence="1">Uncharacterized protein</fullName>
    </submittedName>
</protein>
<proteinExistence type="predicted"/>
<organism evidence="1 2">
    <name type="scientific">Xenorhabdus szentirmaii DSM 16338</name>
    <dbReference type="NCBI Taxonomy" id="1427518"/>
    <lineage>
        <taxon>Bacteria</taxon>
        <taxon>Pseudomonadati</taxon>
        <taxon>Pseudomonadota</taxon>
        <taxon>Gammaproteobacteria</taxon>
        <taxon>Enterobacterales</taxon>
        <taxon>Morganellaceae</taxon>
        <taxon>Xenorhabdus</taxon>
    </lineage>
</organism>
<dbReference type="AlphaFoldDB" id="W1J1C6"/>
<comment type="caution">
    <text evidence="1">The sequence shown here is derived from an EMBL/GenBank/DDBJ whole genome shotgun (WGS) entry which is preliminary data.</text>
</comment>
<gene>
    <name evidence="1" type="ORF">XSR1_350018</name>
</gene>
<evidence type="ECO:0000313" key="2">
    <source>
        <dbReference type="Proteomes" id="UP000019202"/>
    </source>
</evidence>
<dbReference type="Proteomes" id="UP000019202">
    <property type="component" value="Unassembled WGS sequence"/>
</dbReference>
<sequence>MAYNILRLNIYIDIYQSNGNLNTIKNVREIIYTSDCILFFSLILQL</sequence>
<name>W1J1C6_9GAMM</name>
<keyword evidence="2" id="KW-1185">Reference proteome</keyword>
<evidence type="ECO:0000313" key="1">
    <source>
        <dbReference type="EMBL" id="CDL83676.1"/>
    </source>
</evidence>
<dbReference type="STRING" id="1427518.XSR1_350018"/>